<dbReference type="GO" id="GO:0003824">
    <property type="term" value="F:catalytic activity"/>
    <property type="evidence" value="ECO:0007669"/>
    <property type="project" value="UniProtKB-ARBA"/>
</dbReference>
<feature type="transmembrane region" description="Helical" evidence="1">
    <location>
        <begin position="285"/>
        <end position="307"/>
    </location>
</feature>
<sequence>MAETNARLAEKSAQISWDRARLSVVVPISVIVAVAIVCIVFAVMTSAKRADEVALEHEKRLFSRAITNYGNRILRELESVASNEEAVRRIRDHFDHDWMHNRVGLWLRNSFDHDFVFVADSSDKLVYALLGRNSVEPKWFNSILPELAPTLDYIRGTPTDGQLNGAVRISEPREAADDQQANRATLIQRFLGRPAAVAAVRIAPTEQIAGAERNSAPIVMSVKFIDDDMLSDIAGRLQLENLHLLDKEEPAADEYVFDLKDDSGTPVMRLAWTPKKPGAEIVTSVIPFIAVAFAGFGLLAALIHGYMRRTAATIAQGEQRLRYLALHDPLCGLPNRNYFGERLEQVIGNVHQGGPAAAVLYVDLDHFKDVNDTLGHPVGDELIRNVTGRLSGILRPEDLVSRLGGDEFAVLVTGAVDPATLQRMADRIIAAICAPYSINGHNILIGASIGIATINQRFHGGTADVMRYADMALYRAKNEGRNRACIYDAAMDADLSERKQLEHDLREAIANDQLRLVYQPIVNGSGDTILGVEALSRWTHPTRGDIEPSQFIPIAEHSGLIIKLGEWVLRRACTEGKQWPGLSMSVNVSALQFRRPDFVDTVERILRETGFDASCLELEITESTLIGNVDNAETAMHRLKSIGLRLALDDFGTGYSSLAYLRRFPFDKLKIDKSFVRSIERSADAAAIVHAIVGLGRGLGMRVTAEGVETAEQQLFLRAAGVHSMQGYRFGRPGSPNLISARLAMPGSHRSIAKDAAALAG</sequence>
<dbReference type="SUPFAM" id="SSF141868">
    <property type="entry name" value="EAL domain-like"/>
    <property type="match status" value="1"/>
</dbReference>
<keyword evidence="1" id="KW-1133">Transmembrane helix</keyword>
<protein>
    <recommendedName>
        <fullName evidence="6">Bifunctional diguanylate cyclase/phosphodiesterase</fullName>
    </recommendedName>
</protein>
<dbReference type="STRING" id="1235591.CAK95_20580"/>
<keyword evidence="1" id="KW-0812">Transmembrane</keyword>
<feature type="domain" description="EAL" evidence="2">
    <location>
        <begin position="498"/>
        <end position="747"/>
    </location>
</feature>
<name>A0A1W6ZWT9_9HYPH</name>
<dbReference type="Proteomes" id="UP000194137">
    <property type="component" value="Chromosome"/>
</dbReference>
<dbReference type="Gene3D" id="3.30.70.270">
    <property type="match status" value="1"/>
</dbReference>
<dbReference type="NCBIfam" id="TIGR00254">
    <property type="entry name" value="GGDEF"/>
    <property type="match status" value="1"/>
</dbReference>
<dbReference type="Gene3D" id="3.20.20.450">
    <property type="entry name" value="EAL domain"/>
    <property type="match status" value="1"/>
</dbReference>
<proteinExistence type="predicted"/>
<dbReference type="RefSeq" id="WP_086089618.1">
    <property type="nucleotide sequence ID" value="NZ_RAQD01000001.1"/>
</dbReference>
<accession>A0A1W6ZWT9</accession>
<dbReference type="InterPro" id="IPR043128">
    <property type="entry name" value="Rev_trsase/Diguanyl_cyclase"/>
</dbReference>
<keyword evidence="1" id="KW-0472">Membrane</keyword>
<evidence type="ECO:0000259" key="3">
    <source>
        <dbReference type="PROSITE" id="PS50887"/>
    </source>
</evidence>
<dbReference type="CDD" id="cd01948">
    <property type="entry name" value="EAL"/>
    <property type="match status" value="1"/>
</dbReference>
<dbReference type="InterPro" id="IPR029787">
    <property type="entry name" value="Nucleotide_cyclase"/>
</dbReference>
<dbReference type="AlphaFoldDB" id="A0A1W6ZWT9"/>
<dbReference type="InterPro" id="IPR000160">
    <property type="entry name" value="GGDEF_dom"/>
</dbReference>
<dbReference type="Pfam" id="PF00563">
    <property type="entry name" value="EAL"/>
    <property type="match status" value="1"/>
</dbReference>
<dbReference type="OrthoDB" id="9814202at2"/>
<feature type="domain" description="GGDEF" evidence="3">
    <location>
        <begin position="355"/>
        <end position="489"/>
    </location>
</feature>
<dbReference type="SMART" id="SM00052">
    <property type="entry name" value="EAL"/>
    <property type="match status" value="1"/>
</dbReference>
<dbReference type="SUPFAM" id="SSF55073">
    <property type="entry name" value="Nucleotide cyclase"/>
    <property type="match status" value="1"/>
</dbReference>
<gene>
    <name evidence="4" type="ORF">CAK95_20580</name>
</gene>
<dbReference type="EMBL" id="CP021112">
    <property type="protein sequence ID" value="ARQ01225.1"/>
    <property type="molecule type" value="Genomic_DNA"/>
</dbReference>
<evidence type="ECO:0000313" key="5">
    <source>
        <dbReference type="Proteomes" id="UP000194137"/>
    </source>
</evidence>
<keyword evidence="5" id="KW-1185">Reference proteome</keyword>
<evidence type="ECO:0008006" key="6">
    <source>
        <dbReference type="Google" id="ProtNLM"/>
    </source>
</evidence>
<dbReference type="KEGG" id="psin:CAK95_20580"/>
<dbReference type="Pfam" id="PF05228">
    <property type="entry name" value="CHASE4"/>
    <property type="match status" value="1"/>
</dbReference>
<dbReference type="SMART" id="SM00267">
    <property type="entry name" value="GGDEF"/>
    <property type="match status" value="1"/>
</dbReference>
<dbReference type="InterPro" id="IPR052155">
    <property type="entry name" value="Biofilm_reg_signaling"/>
</dbReference>
<organism evidence="4 5">
    <name type="scientific">Pseudorhodoplanes sinuspersici</name>
    <dbReference type="NCBI Taxonomy" id="1235591"/>
    <lineage>
        <taxon>Bacteria</taxon>
        <taxon>Pseudomonadati</taxon>
        <taxon>Pseudomonadota</taxon>
        <taxon>Alphaproteobacteria</taxon>
        <taxon>Hyphomicrobiales</taxon>
        <taxon>Pseudorhodoplanes</taxon>
    </lineage>
</organism>
<dbReference type="InterPro" id="IPR007892">
    <property type="entry name" value="CHASE4"/>
</dbReference>
<evidence type="ECO:0000259" key="2">
    <source>
        <dbReference type="PROSITE" id="PS50883"/>
    </source>
</evidence>
<dbReference type="PANTHER" id="PTHR44757:SF2">
    <property type="entry name" value="BIOFILM ARCHITECTURE MAINTENANCE PROTEIN MBAA"/>
    <property type="match status" value="1"/>
</dbReference>
<evidence type="ECO:0000256" key="1">
    <source>
        <dbReference type="SAM" id="Phobius"/>
    </source>
</evidence>
<evidence type="ECO:0000313" key="4">
    <source>
        <dbReference type="EMBL" id="ARQ01225.1"/>
    </source>
</evidence>
<reference evidence="4 5" key="1">
    <citation type="submission" date="2017-05" db="EMBL/GenBank/DDBJ databases">
        <title>Full genome sequence of Pseudorhodoplanes sinuspersici.</title>
        <authorList>
            <person name="Dastgheib S.M.M."/>
            <person name="Shavandi M."/>
            <person name="Tirandaz H."/>
        </authorList>
    </citation>
    <scope>NUCLEOTIDE SEQUENCE [LARGE SCALE GENOMIC DNA]</scope>
    <source>
        <strain evidence="4 5">RIPI110</strain>
    </source>
</reference>
<dbReference type="FunFam" id="3.30.70.270:FF:000001">
    <property type="entry name" value="Diguanylate cyclase domain protein"/>
    <property type="match status" value="1"/>
</dbReference>
<dbReference type="Pfam" id="PF00990">
    <property type="entry name" value="GGDEF"/>
    <property type="match status" value="1"/>
</dbReference>
<feature type="transmembrane region" description="Helical" evidence="1">
    <location>
        <begin position="20"/>
        <end position="43"/>
    </location>
</feature>
<dbReference type="InterPro" id="IPR001633">
    <property type="entry name" value="EAL_dom"/>
</dbReference>
<dbReference type="PROSITE" id="PS50887">
    <property type="entry name" value="GGDEF"/>
    <property type="match status" value="1"/>
</dbReference>
<dbReference type="PROSITE" id="PS50883">
    <property type="entry name" value="EAL"/>
    <property type="match status" value="1"/>
</dbReference>
<dbReference type="InterPro" id="IPR035919">
    <property type="entry name" value="EAL_sf"/>
</dbReference>
<dbReference type="PANTHER" id="PTHR44757">
    <property type="entry name" value="DIGUANYLATE CYCLASE DGCP"/>
    <property type="match status" value="1"/>
</dbReference>
<dbReference type="CDD" id="cd01949">
    <property type="entry name" value="GGDEF"/>
    <property type="match status" value="1"/>
</dbReference>